<comment type="caution">
    <text evidence="1">The sequence shown here is derived from an EMBL/GenBank/DDBJ whole genome shotgun (WGS) entry which is preliminary data.</text>
</comment>
<organism evidence="1 2">
    <name type="scientific">Botrytis galanthina</name>
    <dbReference type="NCBI Taxonomy" id="278940"/>
    <lineage>
        <taxon>Eukaryota</taxon>
        <taxon>Fungi</taxon>
        <taxon>Dikarya</taxon>
        <taxon>Ascomycota</taxon>
        <taxon>Pezizomycotina</taxon>
        <taxon>Leotiomycetes</taxon>
        <taxon>Helotiales</taxon>
        <taxon>Sclerotiniaceae</taxon>
        <taxon>Botrytis</taxon>
    </lineage>
</organism>
<sequence>MGNLLIQSIIPRSNLNSKRKDRSTILKRSLSSIIPWLARFRKRRPSSSRIKPQDSIITAALQRGYDPGQNRTATGVSIKIREDSSALEISMGSNTATTPETNYTSRWSSCTKATLSISGFPNMETDMHVRRNSLPTIPSLSSDMNSNEEIGGHSIHFPAKLPELHRINIQDNFIKSLMSKLTKERREKKMVLRGSRRYRYLATVKRVMDNGWVIQSQVLDKLKRGRKRKLDEQSV</sequence>
<evidence type="ECO:0000313" key="1">
    <source>
        <dbReference type="EMBL" id="THV51522.1"/>
    </source>
</evidence>
<keyword evidence="2" id="KW-1185">Reference proteome</keyword>
<dbReference type="Proteomes" id="UP000308671">
    <property type="component" value="Unassembled WGS sequence"/>
</dbReference>
<gene>
    <name evidence="1" type="ORF">BGAL_0108g00180</name>
</gene>
<dbReference type="EMBL" id="PQXL01000108">
    <property type="protein sequence ID" value="THV51522.1"/>
    <property type="molecule type" value="Genomic_DNA"/>
</dbReference>
<evidence type="ECO:0000313" key="2">
    <source>
        <dbReference type="Proteomes" id="UP000308671"/>
    </source>
</evidence>
<protein>
    <submittedName>
        <fullName evidence="1">Uncharacterized protein</fullName>
    </submittedName>
</protein>
<accession>A0A4S8R498</accession>
<proteinExistence type="predicted"/>
<dbReference type="OrthoDB" id="3550259at2759"/>
<reference evidence="1 2" key="1">
    <citation type="submission" date="2017-12" db="EMBL/GenBank/DDBJ databases">
        <title>Comparative genomics of Botrytis spp.</title>
        <authorList>
            <person name="Valero-Jimenez C.A."/>
            <person name="Tapia P."/>
            <person name="Veloso J."/>
            <person name="Silva-Moreno E."/>
            <person name="Staats M."/>
            <person name="Valdes J.H."/>
            <person name="Van Kan J.A.L."/>
        </authorList>
    </citation>
    <scope>NUCLEOTIDE SEQUENCE [LARGE SCALE GENOMIC DNA]</scope>
    <source>
        <strain evidence="1 2">MUCL435</strain>
    </source>
</reference>
<name>A0A4S8R498_9HELO</name>
<dbReference type="AlphaFoldDB" id="A0A4S8R498"/>